<evidence type="ECO:0000313" key="4">
    <source>
        <dbReference type="Proteomes" id="UP001549921"/>
    </source>
</evidence>
<feature type="compositionally biased region" description="Basic and acidic residues" evidence="2">
    <location>
        <begin position="724"/>
        <end position="734"/>
    </location>
</feature>
<feature type="compositionally biased region" description="Low complexity" evidence="2">
    <location>
        <begin position="1125"/>
        <end position="1143"/>
    </location>
</feature>
<gene>
    <name evidence="3" type="ORF">ABMA28_013602</name>
</gene>
<feature type="region of interest" description="Disordered" evidence="2">
    <location>
        <begin position="618"/>
        <end position="645"/>
    </location>
</feature>
<feature type="coiled-coil region" evidence="1">
    <location>
        <begin position="128"/>
        <end position="176"/>
    </location>
</feature>
<feature type="compositionally biased region" description="Polar residues" evidence="2">
    <location>
        <begin position="704"/>
        <end position="718"/>
    </location>
</feature>
<organism evidence="3 4">
    <name type="scientific">Loxostege sticticalis</name>
    <name type="common">Beet webworm moth</name>
    <dbReference type="NCBI Taxonomy" id="481309"/>
    <lineage>
        <taxon>Eukaryota</taxon>
        <taxon>Metazoa</taxon>
        <taxon>Ecdysozoa</taxon>
        <taxon>Arthropoda</taxon>
        <taxon>Hexapoda</taxon>
        <taxon>Insecta</taxon>
        <taxon>Pterygota</taxon>
        <taxon>Neoptera</taxon>
        <taxon>Endopterygota</taxon>
        <taxon>Lepidoptera</taxon>
        <taxon>Glossata</taxon>
        <taxon>Ditrysia</taxon>
        <taxon>Pyraloidea</taxon>
        <taxon>Crambidae</taxon>
        <taxon>Pyraustinae</taxon>
        <taxon>Loxostege</taxon>
    </lineage>
</organism>
<name>A0ABD0TJ01_LOXSC</name>
<feature type="compositionally biased region" description="Basic and acidic residues" evidence="2">
    <location>
        <begin position="434"/>
        <end position="449"/>
    </location>
</feature>
<feature type="region of interest" description="Disordered" evidence="2">
    <location>
        <begin position="481"/>
        <end position="511"/>
    </location>
</feature>
<dbReference type="Proteomes" id="UP001549921">
    <property type="component" value="Unassembled WGS sequence"/>
</dbReference>
<feature type="region of interest" description="Disordered" evidence="2">
    <location>
        <begin position="421"/>
        <end position="463"/>
    </location>
</feature>
<feature type="compositionally biased region" description="Basic and acidic residues" evidence="2">
    <location>
        <begin position="694"/>
        <end position="703"/>
    </location>
</feature>
<reference evidence="3 4" key="1">
    <citation type="submission" date="2024-06" db="EMBL/GenBank/DDBJ databases">
        <title>A chromosome-level genome assembly of beet webworm, Loxostege sticticalis.</title>
        <authorList>
            <person name="Zhang Y."/>
        </authorList>
    </citation>
    <scope>NUCLEOTIDE SEQUENCE [LARGE SCALE GENOMIC DNA]</scope>
    <source>
        <strain evidence="3">AQ028</strain>
        <tissue evidence="3">Male pupae</tissue>
    </source>
</reference>
<dbReference type="EMBL" id="JBEDNZ010000004">
    <property type="protein sequence ID" value="KAL0849275.1"/>
    <property type="molecule type" value="Genomic_DNA"/>
</dbReference>
<feature type="region of interest" description="Disordered" evidence="2">
    <location>
        <begin position="907"/>
        <end position="978"/>
    </location>
</feature>
<evidence type="ECO:0000256" key="2">
    <source>
        <dbReference type="SAM" id="MobiDB-lite"/>
    </source>
</evidence>
<feature type="compositionally biased region" description="Polar residues" evidence="2">
    <location>
        <begin position="421"/>
        <end position="433"/>
    </location>
</feature>
<keyword evidence="1" id="KW-0175">Coiled coil</keyword>
<protein>
    <submittedName>
        <fullName evidence="3">Uncharacterized protein</fullName>
    </submittedName>
</protein>
<feature type="compositionally biased region" description="Basic and acidic residues" evidence="2">
    <location>
        <begin position="1099"/>
        <end position="1108"/>
    </location>
</feature>
<feature type="compositionally biased region" description="Low complexity" evidence="2">
    <location>
        <begin position="487"/>
        <end position="504"/>
    </location>
</feature>
<evidence type="ECO:0000313" key="3">
    <source>
        <dbReference type="EMBL" id="KAL0849275.1"/>
    </source>
</evidence>
<feature type="compositionally biased region" description="Basic and acidic residues" evidence="2">
    <location>
        <begin position="926"/>
        <end position="947"/>
    </location>
</feature>
<evidence type="ECO:0000256" key="1">
    <source>
        <dbReference type="SAM" id="Coils"/>
    </source>
</evidence>
<feature type="region of interest" description="Disordered" evidence="2">
    <location>
        <begin position="209"/>
        <end position="233"/>
    </location>
</feature>
<feature type="region of interest" description="Disordered" evidence="2">
    <location>
        <begin position="694"/>
        <end position="734"/>
    </location>
</feature>
<comment type="caution">
    <text evidence="3">The sequence shown here is derived from an EMBL/GenBank/DDBJ whole genome shotgun (WGS) entry which is preliminary data.</text>
</comment>
<sequence>MSVQYQESLLDFDLDFLHQTANKSVIPEKPTEKPERCRKSVLVTKKRIIATDSLIRKYYEKKEEVDQIERTLNISKEEYKQTCIELKNIVEKCTVKEHEAQTLRKSNFELQEKYEHSQNIVGAMQSHANQLQNLVKQNETTIESLTIENQLQKANAKDYEKKLATLQKENEELMRHLCLVRDVAFGKKKLNKHRKEILLKYNKHYESDDNDSLFGDQSSDHESDTDSPPLANSKKDTLLKCKISEKDKFKGDFKYDNDHDSDCSNELASADTGRGSSLAFSDGEKCFNSPDYFVNHSPANPDIAGSQRKNLVSTATSPIRFAETNHVATSPVFQYEDVQITLSPLSTQDVDDPTDMAASPTEFQDQDVTDITETNNNNIASNITHMEILSSNITEISQSVPPVISIDPDSDICIDEETTSTSPVIIPGNSQPEATRRNSRERLSERECLESNNSDNIDGDDAGDNEIEMILHKMRLHHTLLTPIPNSPSKSTSATSSSTVSKTSQRGDENVCKDAEKIREENKILNNKLSELAQEILNIKDILRDKRLLDDNRQINSCTTNTQPTLQPCPENGVHTLSYYESPTIENNRDITSKISISNRSKKDIKKSKELVTKIDFNKTQTSTRKSNEKDPCHGKHNDNSPVGHLINSITKRSVINEAINTTKHVSDKFEFDEVRKKSKKLVNKSPVSTWKSFEKDSCHDSINDNSPGQLNNESSPGHLNDSVSKRSDKVNKTPRKVLDKLEFEDVLPLSPISRTKGQVHTDISIGSVQNYDEHSESDMYIADDIDEDSLPLSSMLEFSGTETLHEEITQTERRSAEEKLCDEQNLTEKPKNALKHRKLTKLEKIRKKLQPKCKIKNTTSVSIKKLRLRPKQLPLLPKQISANDNAASLNDKDVYEKALKVMSELKSREQSKKINSPCKNKPTKKVSDQETIGNKEGKEKGLRELRTNSLSAASKEDENAAMENINGKEKKLNNVNKTNTPRKIKTVNKEDNQVITNNKEETVLDNVNNKCKKDVVIAVAKCDDNLNSSLSPSPQKLIATRSRSKCVEEIFVSPGKKTAPERNNVIQNNKPSEKPTENNSDLNEEIVQPVSRKRPKRASFDKPEIQCKRMLRSSTLRQSKSEENSSPNSNSVCNSSTDSSENNTLDVIGKVNNSITAIKENMTADSSENNKLSVIGKENNSITAIKENVTAQEVLSYDDIELFNCDTDIPSKQSSVEKEKNVNPKDSIFCAMVDKFAKQSARNYYKKLPDSVIASTSKLLQEEIALISELPPHETKKTMNKLVDTILNWGYKQFMAGLMAYLKDPERKVELFNKINSPPAPPMTKSEQILLYIISQLQICWASVNIVDCTLCNIEYMLFKLNRTPEFDTIESTSHFYAVLCRYFNMKSRLRIFMLDAMYCIQFKAITLIKQCMEVWMHVLPLAHMGIAKSPLVTCMVYLLHFYKCEDRFNRVQEIRNILNRKYFYEITEWNEPKIIEMFKNAINEVRAIPLEMKLLRIALIVIAKRHGARWCQNNIIKKLLLPMIESDVPERVKVFCISMLGPLLRPYPVDMKVHCEIVLNQLLDILKQNPSHAIEEAVFTSLIYNSKHCHARVLQALLAWKPQRVSPELERLLRDFVAEKPVKQWKTALSKIQIV</sequence>
<feature type="coiled-coil region" evidence="1">
    <location>
        <begin position="515"/>
        <end position="542"/>
    </location>
</feature>
<feature type="region of interest" description="Disordered" evidence="2">
    <location>
        <begin position="1055"/>
        <end position="1146"/>
    </location>
</feature>
<accession>A0ABD0TJ01</accession>
<proteinExistence type="predicted"/>
<feature type="compositionally biased region" description="Basic and acidic residues" evidence="2">
    <location>
        <begin position="626"/>
        <end position="639"/>
    </location>
</feature>